<dbReference type="SUPFAM" id="SSF53850">
    <property type="entry name" value="Periplasmic binding protein-like II"/>
    <property type="match status" value="1"/>
</dbReference>
<dbReference type="Pfam" id="PF03466">
    <property type="entry name" value="LysR_substrate"/>
    <property type="match status" value="1"/>
</dbReference>
<reference evidence="6 7" key="1">
    <citation type="submission" date="2023-09" db="EMBL/GenBank/DDBJ databases">
        <title>Whole genome shotgun sequencing (WGS) of Bosea sp. ZW T0_25, isolated from stored onions (Allium cepa).</title>
        <authorList>
            <person name="Stoll D.A."/>
            <person name="Huch M."/>
        </authorList>
    </citation>
    <scope>NUCLEOTIDE SEQUENCE [LARGE SCALE GENOMIC DNA]</scope>
    <source>
        <strain evidence="6 7">ZW T0_25</strain>
    </source>
</reference>
<gene>
    <name evidence="6" type="ORF">RKE40_04095</name>
</gene>
<name>A0ABU3S2N7_9HYPH</name>
<dbReference type="RefSeq" id="WP_316016969.1">
    <property type="nucleotide sequence ID" value="NZ_JAWDID010000004.1"/>
</dbReference>
<dbReference type="EMBL" id="JAWDID010000004">
    <property type="protein sequence ID" value="MDU0339044.1"/>
    <property type="molecule type" value="Genomic_DNA"/>
</dbReference>
<evidence type="ECO:0000256" key="3">
    <source>
        <dbReference type="ARBA" id="ARBA00023125"/>
    </source>
</evidence>
<evidence type="ECO:0000256" key="4">
    <source>
        <dbReference type="ARBA" id="ARBA00023163"/>
    </source>
</evidence>
<dbReference type="PANTHER" id="PTHR30537">
    <property type="entry name" value="HTH-TYPE TRANSCRIPTIONAL REGULATOR"/>
    <property type="match status" value="1"/>
</dbReference>
<dbReference type="PANTHER" id="PTHR30537:SF26">
    <property type="entry name" value="GLYCINE CLEAVAGE SYSTEM TRANSCRIPTIONAL ACTIVATOR"/>
    <property type="match status" value="1"/>
</dbReference>
<evidence type="ECO:0000259" key="5">
    <source>
        <dbReference type="PROSITE" id="PS50931"/>
    </source>
</evidence>
<dbReference type="PRINTS" id="PR00039">
    <property type="entry name" value="HTHLYSR"/>
</dbReference>
<evidence type="ECO:0000313" key="7">
    <source>
        <dbReference type="Proteomes" id="UP001254257"/>
    </source>
</evidence>
<dbReference type="Pfam" id="PF00126">
    <property type="entry name" value="HTH_1"/>
    <property type="match status" value="1"/>
</dbReference>
<comment type="caution">
    <text evidence="6">The sequence shown here is derived from an EMBL/GenBank/DDBJ whole genome shotgun (WGS) entry which is preliminary data.</text>
</comment>
<dbReference type="InterPro" id="IPR036390">
    <property type="entry name" value="WH_DNA-bd_sf"/>
</dbReference>
<protein>
    <submittedName>
        <fullName evidence="6">LysR substrate-binding domain-containing protein</fullName>
    </submittedName>
</protein>
<keyword evidence="3" id="KW-0238">DNA-binding</keyword>
<dbReference type="Gene3D" id="1.10.10.10">
    <property type="entry name" value="Winged helix-like DNA-binding domain superfamily/Winged helix DNA-binding domain"/>
    <property type="match status" value="1"/>
</dbReference>
<sequence length="293" mass="31109">MPVAPPRPPMPPLNALRAFEAAGRLGSFARAAEELGVTPGAIAQQVRQLEAFLGFPLFRRLPQGVALADAGRQAQPRLSAAFEALSLAVHDLRATHAGRALAIAALPCIAQLWLSPRLPALQQEFPELQISISAMEAPPSGPREAFDLALFYLAEPPPDALALAEDSLVPICSPHLAQQLRTPSDLLGRTLLHDAVWRSDWARWLRYAGVAGVDAGRGPSYSLYALALDAALGGSGILIGRASLIAPLLAQGRLATPFAVAMPSGDRLTILPAPASRPHPLRARVMEWLADSL</sequence>
<keyword evidence="2" id="KW-0805">Transcription regulation</keyword>
<comment type="similarity">
    <text evidence="1">Belongs to the LysR transcriptional regulatory family.</text>
</comment>
<organism evidence="6 7">
    <name type="scientific">Bosea rubneri</name>
    <dbReference type="NCBI Taxonomy" id="3075434"/>
    <lineage>
        <taxon>Bacteria</taxon>
        <taxon>Pseudomonadati</taxon>
        <taxon>Pseudomonadota</taxon>
        <taxon>Alphaproteobacteria</taxon>
        <taxon>Hyphomicrobiales</taxon>
        <taxon>Boseaceae</taxon>
        <taxon>Bosea</taxon>
    </lineage>
</organism>
<evidence type="ECO:0000313" key="6">
    <source>
        <dbReference type="EMBL" id="MDU0339044.1"/>
    </source>
</evidence>
<accession>A0ABU3S2N7</accession>
<evidence type="ECO:0000256" key="1">
    <source>
        <dbReference type="ARBA" id="ARBA00009437"/>
    </source>
</evidence>
<dbReference type="Gene3D" id="3.40.190.10">
    <property type="entry name" value="Periplasmic binding protein-like II"/>
    <property type="match status" value="2"/>
</dbReference>
<dbReference type="PROSITE" id="PS50931">
    <property type="entry name" value="HTH_LYSR"/>
    <property type="match status" value="1"/>
</dbReference>
<dbReference type="Proteomes" id="UP001254257">
    <property type="component" value="Unassembled WGS sequence"/>
</dbReference>
<dbReference type="InterPro" id="IPR058163">
    <property type="entry name" value="LysR-type_TF_proteobact-type"/>
</dbReference>
<evidence type="ECO:0000256" key="2">
    <source>
        <dbReference type="ARBA" id="ARBA00023015"/>
    </source>
</evidence>
<feature type="domain" description="HTH lysR-type" evidence="5">
    <location>
        <begin position="11"/>
        <end position="68"/>
    </location>
</feature>
<keyword evidence="7" id="KW-1185">Reference proteome</keyword>
<keyword evidence="4" id="KW-0804">Transcription</keyword>
<dbReference type="InterPro" id="IPR000847">
    <property type="entry name" value="LysR_HTH_N"/>
</dbReference>
<dbReference type="InterPro" id="IPR005119">
    <property type="entry name" value="LysR_subst-bd"/>
</dbReference>
<dbReference type="InterPro" id="IPR036388">
    <property type="entry name" value="WH-like_DNA-bd_sf"/>
</dbReference>
<proteinExistence type="inferred from homology"/>
<dbReference type="SUPFAM" id="SSF46785">
    <property type="entry name" value="Winged helix' DNA-binding domain"/>
    <property type="match status" value="1"/>
</dbReference>